<dbReference type="EMBL" id="LNIX01000055">
    <property type="protein sequence ID" value="OXA37601.1"/>
    <property type="molecule type" value="Genomic_DNA"/>
</dbReference>
<dbReference type="PROSITE" id="PS00211">
    <property type="entry name" value="ABC_TRANSPORTER_1"/>
    <property type="match status" value="1"/>
</dbReference>
<accession>A0A226CYW7</accession>
<evidence type="ECO:0000259" key="1">
    <source>
        <dbReference type="PROSITE" id="PS50893"/>
    </source>
</evidence>
<evidence type="ECO:0000313" key="3">
    <source>
        <dbReference type="Proteomes" id="UP000198287"/>
    </source>
</evidence>
<comment type="caution">
    <text evidence="2">The sequence shown here is derived from an EMBL/GenBank/DDBJ whole genome shotgun (WGS) entry which is preliminary data.</text>
</comment>
<dbReference type="PANTHER" id="PTHR43038:SF3">
    <property type="entry name" value="ABC TRANSPORTER G FAMILY MEMBER 20 ISOFORM X1"/>
    <property type="match status" value="1"/>
</dbReference>
<feature type="domain" description="ABC transporter" evidence="1">
    <location>
        <begin position="7"/>
        <end position="270"/>
    </location>
</feature>
<dbReference type="OMA" id="YSTHYLP"/>
<dbReference type="PROSITE" id="PS50893">
    <property type="entry name" value="ABC_TRANSPORTER_2"/>
    <property type="match status" value="1"/>
</dbReference>
<reference evidence="2 3" key="1">
    <citation type="submission" date="2015-12" db="EMBL/GenBank/DDBJ databases">
        <title>The genome of Folsomia candida.</title>
        <authorList>
            <person name="Faddeeva A."/>
            <person name="Derks M.F."/>
            <person name="Anvar Y."/>
            <person name="Smit S."/>
            <person name="Van Straalen N."/>
            <person name="Roelofs D."/>
        </authorList>
    </citation>
    <scope>NUCLEOTIDE SEQUENCE [LARGE SCALE GENOMIC DNA]</scope>
    <source>
        <strain evidence="2 3">VU population</strain>
        <tissue evidence="2">Whole body</tissue>
    </source>
</reference>
<proteinExistence type="predicted"/>
<dbReference type="GO" id="GO:0005524">
    <property type="term" value="F:ATP binding"/>
    <property type="evidence" value="ECO:0007669"/>
    <property type="project" value="InterPro"/>
</dbReference>
<dbReference type="Proteomes" id="UP000198287">
    <property type="component" value="Unassembled WGS sequence"/>
</dbReference>
<gene>
    <name evidence="2" type="ORF">Fcan01_27675</name>
</gene>
<dbReference type="InterPro" id="IPR017871">
    <property type="entry name" value="ABC_transporter-like_CS"/>
</dbReference>
<dbReference type="SUPFAM" id="SSF52540">
    <property type="entry name" value="P-loop containing nucleoside triphosphate hydrolases"/>
    <property type="match status" value="1"/>
</dbReference>
<dbReference type="PANTHER" id="PTHR43038">
    <property type="entry name" value="ATP-BINDING CASSETTE, SUB-FAMILY H, MEMBER 1"/>
    <property type="match status" value="1"/>
</dbReference>
<dbReference type="Pfam" id="PF00005">
    <property type="entry name" value="ABC_tran"/>
    <property type="match status" value="1"/>
</dbReference>
<sequence>MSGFAALNIVSATKAYANKVVLHGVDIKENPLISCIVGIQQLHEGRVEIFRKNVTNFKNGMPGSLIGYMPQENALYRALTIMETFTYYGRLHGIPSPDVLRRVETLRNVMNLPNMNSRVEQISGGEQRRVSLCVALLHDPEILLLDEPTTGIDPLLRERIWDYLRLLVESKGTTVFVTTHYVQETRQCKKGGNAPFKSYGGSKFEIFIAFLDVSENSKTLSHFPPKREIFWGILRFWGKIGYLRDGSMLVQDSPKALLEKYGPNCTTALDDVQRFAFLSENEFVVE</sequence>
<dbReference type="AlphaFoldDB" id="A0A226CYW7"/>
<dbReference type="InterPro" id="IPR027417">
    <property type="entry name" value="P-loop_NTPase"/>
</dbReference>
<organism evidence="2 3">
    <name type="scientific">Folsomia candida</name>
    <name type="common">Springtail</name>
    <dbReference type="NCBI Taxonomy" id="158441"/>
    <lineage>
        <taxon>Eukaryota</taxon>
        <taxon>Metazoa</taxon>
        <taxon>Ecdysozoa</taxon>
        <taxon>Arthropoda</taxon>
        <taxon>Hexapoda</taxon>
        <taxon>Collembola</taxon>
        <taxon>Entomobryomorpha</taxon>
        <taxon>Isotomoidea</taxon>
        <taxon>Isotomidae</taxon>
        <taxon>Proisotominae</taxon>
        <taxon>Folsomia</taxon>
    </lineage>
</organism>
<name>A0A226CYW7_FOLCA</name>
<protein>
    <submittedName>
        <fullName evidence="2">ABC transporter G family member 23</fullName>
    </submittedName>
</protein>
<dbReference type="Gene3D" id="3.40.50.300">
    <property type="entry name" value="P-loop containing nucleotide triphosphate hydrolases"/>
    <property type="match status" value="1"/>
</dbReference>
<dbReference type="GO" id="GO:0016887">
    <property type="term" value="F:ATP hydrolysis activity"/>
    <property type="evidence" value="ECO:0007669"/>
    <property type="project" value="InterPro"/>
</dbReference>
<dbReference type="OrthoDB" id="6628508at2759"/>
<dbReference type="InterPro" id="IPR003439">
    <property type="entry name" value="ABC_transporter-like_ATP-bd"/>
</dbReference>
<evidence type="ECO:0000313" key="2">
    <source>
        <dbReference type="EMBL" id="OXA37601.1"/>
    </source>
</evidence>
<keyword evidence="3" id="KW-1185">Reference proteome</keyword>